<comment type="caution">
    <text evidence="1">The sequence shown here is derived from an EMBL/GenBank/DDBJ whole genome shotgun (WGS) entry which is preliminary data.</text>
</comment>
<protein>
    <submittedName>
        <fullName evidence="1">Uncharacterized protein</fullName>
    </submittedName>
</protein>
<gene>
    <name evidence="1" type="ORF">CLOBOL_00056</name>
</gene>
<name>A8RG65_ENTBW</name>
<evidence type="ECO:0000313" key="2">
    <source>
        <dbReference type="Proteomes" id="UP000005396"/>
    </source>
</evidence>
<reference evidence="1 2" key="2">
    <citation type="submission" date="2007-09" db="EMBL/GenBank/DDBJ databases">
        <title>Draft genome sequence of Clostridium bolteae (ATCC BAA-613).</title>
        <authorList>
            <person name="Sudarsanam P."/>
            <person name="Ley R."/>
            <person name="Guruge J."/>
            <person name="Turnbaugh P.J."/>
            <person name="Mahowald M."/>
            <person name="Liep D."/>
            <person name="Gordon J."/>
        </authorList>
    </citation>
    <scope>NUCLEOTIDE SEQUENCE [LARGE SCALE GENOMIC DNA]</scope>
    <source>
        <strain evidence="2">ATCC BAA-613 / DSM 15670 / CCUG 46953 / JCM 12243 / WAL 16351</strain>
    </source>
</reference>
<dbReference type="EMBL" id="ABCC02000001">
    <property type="protein sequence ID" value="EDP19589.1"/>
    <property type="molecule type" value="Genomic_DNA"/>
</dbReference>
<dbReference type="Proteomes" id="UP000005396">
    <property type="component" value="Unassembled WGS sequence"/>
</dbReference>
<reference evidence="1 2" key="1">
    <citation type="submission" date="2007-08" db="EMBL/GenBank/DDBJ databases">
        <authorList>
            <person name="Fulton L."/>
            <person name="Clifton S."/>
            <person name="Fulton B."/>
            <person name="Xu J."/>
            <person name="Minx P."/>
            <person name="Pepin K.H."/>
            <person name="Johnson M."/>
            <person name="Thiruvilangam P."/>
            <person name="Bhonagiri V."/>
            <person name="Nash W.E."/>
            <person name="Mardis E.R."/>
            <person name="Wilson R.K."/>
        </authorList>
    </citation>
    <scope>NUCLEOTIDE SEQUENCE [LARGE SCALE GENOMIC DNA]</scope>
    <source>
        <strain evidence="2">ATCC BAA-613 / DSM 15670 / CCUG 46953 / JCM 12243 / WAL 16351</strain>
    </source>
</reference>
<organism evidence="1 2">
    <name type="scientific">Enterocloster bolteae (strain ATCC BAA-613 / DSM 15670 / CCUG 46953 / JCM 12243 / WAL 16351)</name>
    <name type="common">Clostridium bolteae</name>
    <dbReference type="NCBI Taxonomy" id="411902"/>
    <lineage>
        <taxon>Bacteria</taxon>
        <taxon>Bacillati</taxon>
        <taxon>Bacillota</taxon>
        <taxon>Clostridia</taxon>
        <taxon>Lachnospirales</taxon>
        <taxon>Lachnospiraceae</taxon>
        <taxon>Enterocloster</taxon>
    </lineage>
</organism>
<dbReference type="HOGENOM" id="CLU_3342215_0_0_9"/>
<dbReference type="PaxDb" id="411902-CLOBOL_00056"/>
<sequence>MQFYICIPLNLQYIGMIEIPGSQPGQKDKKSRMVFII</sequence>
<accession>A8RG65</accession>
<dbReference type="AlphaFoldDB" id="A8RG65"/>
<proteinExistence type="predicted"/>
<evidence type="ECO:0000313" key="1">
    <source>
        <dbReference type="EMBL" id="EDP19589.1"/>
    </source>
</evidence>